<dbReference type="PANTHER" id="PTHR43096">
    <property type="entry name" value="DNAJ HOMOLOG 1, MITOCHONDRIAL-RELATED"/>
    <property type="match status" value="1"/>
</dbReference>
<reference evidence="4" key="1">
    <citation type="submission" date="2021-02" db="EMBL/GenBank/DDBJ databases">
        <authorList>
            <person name="Dougan E. K."/>
            <person name="Rhodes N."/>
            <person name="Thang M."/>
            <person name="Chan C."/>
        </authorList>
    </citation>
    <scope>NUCLEOTIDE SEQUENCE</scope>
</reference>
<dbReference type="OrthoDB" id="10250354at2759"/>
<feature type="coiled-coil region" evidence="1">
    <location>
        <begin position="155"/>
        <end position="189"/>
    </location>
</feature>
<evidence type="ECO:0000313" key="4">
    <source>
        <dbReference type="EMBL" id="CAE8597742.1"/>
    </source>
</evidence>
<dbReference type="PRINTS" id="PR00625">
    <property type="entry name" value="JDOMAIN"/>
</dbReference>
<dbReference type="SMART" id="SM00271">
    <property type="entry name" value="DnaJ"/>
    <property type="match status" value="1"/>
</dbReference>
<feature type="transmembrane region" description="Helical" evidence="2">
    <location>
        <begin position="35"/>
        <end position="56"/>
    </location>
</feature>
<dbReference type="AlphaFoldDB" id="A0A813EBF8"/>
<protein>
    <recommendedName>
        <fullName evidence="3">J domain-containing protein</fullName>
    </recommendedName>
</protein>
<keyword evidence="2" id="KW-0812">Transmembrane</keyword>
<dbReference type="SUPFAM" id="SSF46565">
    <property type="entry name" value="Chaperone J-domain"/>
    <property type="match status" value="1"/>
</dbReference>
<organism evidence="4 5">
    <name type="scientific">Polarella glacialis</name>
    <name type="common">Dinoflagellate</name>
    <dbReference type="NCBI Taxonomy" id="89957"/>
    <lineage>
        <taxon>Eukaryota</taxon>
        <taxon>Sar</taxon>
        <taxon>Alveolata</taxon>
        <taxon>Dinophyceae</taxon>
        <taxon>Suessiales</taxon>
        <taxon>Suessiaceae</taxon>
        <taxon>Polarella</taxon>
    </lineage>
</organism>
<dbReference type="InterPro" id="IPR036869">
    <property type="entry name" value="J_dom_sf"/>
</dbReference>
<feature type="transmembrane region" description="Helical" evidence="2">
    <location>
        <begin position="201"/>
        <end position="220"/>
    </location>
</feature>
<dbReference type="CDD" id="cd06257">
    <property type="entry name" value="DnaJ"/>
    <property type="match status" value="1"/>
</dbReference>
<comment type="caution">
    <text evidence="4">The sequence shown here is derived from an EMBL/GenBank/DDBJ whole genome shotgun (WGS) entry which is preliminary data.</text>
</comment>
<dbReference type="Pfam" id="PF00226">
    <property type="entry name" value="DnaJ"/>
    <property type="match status" value="1"/>
</dbReference>
<feature type="domain" description="J" evidence="3">
    <location>
        <begin position="97"/>
        <end position="171"/>
    </location>
</feature>
<keyword evidence="2" id="KW-1133">Transmembrane helix</keyword>
<dbReference type="EMBL" id="CAJNNV010009724">
    <property type="protein sequence ID" value="CAE8597742.1"/>
    <property type="molecule type" value="Genomic_DNA"/>
</dbReference>
<evidence type="ECO:0000259" key="3">
    <source>
        <dbReference type="PROSITE" id="PS50076"/>
    </source>
</evidence>
<keyword evidence="1" id="KW-0175">Coiled coil</keyword>
<gene>
    <name evidence="4" type="ORF">PGLA1383_LOCUS16176</name>
</gene>
<dbReference type="GO" id="GO:0005737">
    <property type="term" value="C:cytoplasm"/>
    <property type="evidence" value="ECO:0007669"/>
    <property type="project" value="TreeGrafter"/>
</dbReference>
<dbReference type="GO" id="GO:0042026">
    <property type="term" value="P:protein refolding"/>
    <property type="evidence" value="ECO:0007669"/>
    <property type="project" value="TreeGrafter"/>
</dbReference>
<dbReference type="PANTHER" id="PTHR43096:SF10">
    <property type="entry name" value="CHAPERONE PROTEIN DNAJ A6, CHLOROPLASTIC"/>
    <property type="match status" value="1"/>
</dbReference>
<keyword evidence="5" id="KW-1185">Reference proteome</keyword>
<dbReference type="Proteomes" id="UP000654075">
    <property type="component" value="Unassembled WGS sequence"/>
</dbReference>
<evidence type="ECO:0000256" key="1">
    <source>
        <dbReference type="SAM" id="Coils"/>
    </source>
</evidence>
<dbReference type="GO" id="GO:0051082">
    <property type="term" value="F:unfolded protein binding"/>
    <property type="evidence" value="ECO:0007669"/>
    <property type="project" value="TreeGrafter"/>
</dbReference>
<name>A0A813EBF8_POLGL</name>
<sequence length="223" mass="25425">ATFRFAATMRRVQRPLGSPVWRRRSVCGLRGSVNALLLLLGLAGLIAGFSFRAAFVRPGWAQTDYRHCRSGRQAGRSDPDSATVIDALKEFDGQFREPFNLLGIEDPECAKTDIRAAFRKIARVEHPDVSERPDAEERFRRISMAYELLMDDGGRAMLIEALERKAEDLEELEQGKNVIDEQNEEWENAWIEDEFTTVSRTVFGILFVGGFGSMCWWFGFEHE</sequence>
<dbReference type="PROSITE" id="PS50076">
    <property type="entry name" value="DNAJ_2"/>
    <property type="match status" value="1"/>
</dbReference>
<evidence type="ECO:0000256" key="2">
    <source>
        <dbReference type="SAM" id="Phobius"/>
    </source>
</evidence>
<evidence type="ECO:0000313" key="5">
    <source>
        <dbReference type="Proteomes" id="UP000654075"/>
    </source>
</evidence>
<dbReference type="Gene3D" id="1.10.287.110">
    <property type="entry name" value="DnaJ domain"/>
    <property type="match status" value="1"/>
</dbReference>
<proteinExistence type="predicted"/>
<keyword evidence="2" id="KW-0472">Membrane</keyword>
<dbReference type="InterPro" id="IPR001623">
    <property type="entry name" value="DnaJ_domain"/>
</dbReference>
<accession>A0A813EBF8</accession>
<feature type="non-terminal residue" evidence="4">
    <location>
        <position position="223"/>
    </location>
</feature>